<feature type="domain" description="Fibronectin type-III" evidence="5">
    <location>
        <begin position="2697"/>
        <end position="2792"/>
    </location>
</feature>
<dbReference type="Pfam" id="PF18657">
    <property type="entry name" value="YDG"/>
    <property type="match status" value="7"/>
</dbReference>
<dbReference type="GO" id="GO:0016798">
    <property type="term" value="F:hydrolase activity, acting on glycosyl bonds"/>
    <property type="evidence" value="ECO:0007669"/>
    <property type="project" value="UniProtKB-KW"/>
</dbReference>
<evidence type="ECO:0000256" key="1">
    <source>
        <dbReference type="ARBA" id="ARBA00022737"/>
    </source>
</evidence>
<evidence type="ECO:0000259" key="5">
    <source>
        <dbReference type="PROSITE" id="PS50853"/>
    </source>
</evidence>
<dbReference type="CDD" id="cd00063">
    <property type="entry name" value="FN3"/>
    <property type="match status" value="3"/>
</dbReference>
<dbReference type="SMART" id="SM00060">
    <property type="entry name" value="FN3"/>
    <property type="match status" value="4"/>
</dbReference>
<dbReference type="InterPro" id="IPR003961">
    <property type="entry name" value="FN3_dom"/>
</dbReference>
<dbReference type="PROSITE" id="PS50853">
    <property type="entry name" value="FN3"/>
    <property type="match status" value="3"/>
</dbReference>
<dbReference type="InterPro" id="IPR049304">
    <property type="entry name" value="Gly_rich_dom"/>
</dbReference>
<evidence type="ECO:0000256" key="2">
    <source>
        <dbReference type="ARBA" id="ARBA00023295"/>
    </source>
</evidence>
<sequence>MTFINTSECTWTVPNGVVAFDVLAVGAGGGGGADAGSGGGGGAYYFNSVNLGSLVSPSFNITVGVGGRPQIHTSNISVPSSYFTGTNYAGSATTFVNSASTFSITAYGGGAGQWSSDVSAAGWTAGGSAPAVTNSLGLTLGTATSNVGGWGGAGIAFGGSCSSTSGVAGIAGTGGINGITSFPGNYAGGGGGGACLNGAYAAIDTSRRGGAGVNGGGNGSGGYVGTTAKFLSRVAVANSGGGGGAGASHGDTSLITDPETGIQGYSRNGAKGADGVVKVRYKNAPTSVSTITSPNNVFAATGTSPTFSVSSTDPGGGTVRIQWQVSTNSGSSWSNVGSLNTGTSNTYTVSSVTTTQNGYQYRALVRNYDAGGNYSETASNAATLRVTASTLSAVSFSPSTVTTGSTSQYLVNGSVSVSQTFYGCYSDGANGARNVTPGATTWTGSASFSRTNSGTTPETFVRELWFNRDVSGNPVNSAPSAADCTRIAGAFSPDISATLVTNPTASVTSSASAYTLAVGSNFSTTLTSSGIGSSVSYSVSPSLPAGLTLSSSTGVIQGTPTTVQGATSYTVTATGSTYGLATRSFTIEVLKGTQTVAFTSTAPSTPLPNGTYTPAATSSIGQTVTFSVSSSNGSVCSISGGVVSFLESGDCVITATQAGTSNYLSATATQTITVGRLSQTVTFSSVPAKTFGDADFSVSATTTAGSLPIVYASTTTAKCTVSGSTVRIVEAGNCVITATQTGTAVYLPASQSLTISVAKASQATVTVTSNSTVVYGSTLSLTASGGSGSASGYVFTVVTGPCSISGTTLSTSAAGDCVYNAYKAGDANYNQSATSANFTTTITPKPLTLSVTVSPSSRAYNTTRDVTLGTTTASNLTGIINGDDVSVDNTKLSATVATADVGTNKAVTVAVASGYLTGTKAGNYQLPTISGSPVVTITQATQSSITFSSALTTIFGQNITLAASGGSGTGALTFATSSGACQIASSILTPVSAGTCVVVATRAADTNYAAQTASYSVSIAYADQAVVSMTSATTVEYGTNLTLGAQGGSGTGAYEFAKVSGNCSVSGTTMTPSAVGDCVVKARKAGDSGYNVSAWSADVTISITPKPLTIVVTPFPSSRDYNGSRTVILATLSSAHVTGLVGNDSITLDNSKISATVPDASVGVNKPVSTVISSGFLGGTHAANYQEPTVSNSPVLTITQATQSAVTMSSATTFVYGSSLTLTATGGTGTGALEYAVVSGNCSVTGDSLTASSVGDCVVKARRAADTNYSISEWSASQTVTVTPKPLTLAVTVNPSSRAFDTTRTVTLADTTAADLTGIINNDVVTVDNSKLSATVASAIVGENKAVTVTVASGYLTGANAGNYQLPTISGSPTVNIVKADQSSVTMTSATTVVYGNTLTLSASGGESVMGYEYEVVSGPCSVSAATLSTTAAGTCVVRGRHLGDTNYNVSAWSANVNISVTPKPLTLSVTVDPSSRPYNTSTAVGLAATSSSNLTGIINNDVVTTDDTKLSAAVTTADVGTNKAVTVTVNTGFLTGTHAANYSVSSVTGSPVLTITQISQAALSWTTVLATIFGQSITLSATGGSGTGALSFATTSGPCTVSSSIVTPSSVGTCVVVVTRAADTNYTAQTLSGNVEISQASQSTVTMTNATTVVYGSTLTLTAAGGSGTGAFDFAKVNGNCVVENGVLTPLGVGDCVVHARKLSSTNYTTSAWSADLTVSMTAKPLTLSVTPQNRQWNGGTSVSLASTSVSDLSGVEAGDTLTVDDSYLAASVATADVGTNKTVTVTVSAGYLSGVDAVNYQLPVIAGSPTVNISKADQATLNFTSATSFVYGQTLTLTTTGGTGTGNTSYAVDSGPCSVSGSTLSSSAAGSCVITATKAQDANYSAQTATSTVEIAFATQAAVSITSATTVVYGSTLTLTASGGAGTGAFEFAKVSGPCSISGTTLSTTAVGDCVFQARKQADSGYNASAWTSNFTVTITPKPLSLAVTVDPSSRQYNTSRTVTLAPTSASNLTGIINNDVVSTDDSKLSAQVSTSDVATNKVVTVTVAQGFLTGANAGNYQLPTVSGTPVITITRTAQAAITVTSALTTVFGQNISLSATGGSGTGALTFATTGGPCTVASSIMTPTSAGSCVVVATRAEDTNYLAQTQTETISIAAATQSTVTVTSATSVEYGSTLTLTASGGSGTGAYSFTEVSGACDVVGTTLIPLSAGECVIHARKAGDASYATSAWSADVTITLTPKPLALSVTPSPGLRPYNGSSIVELATTTAADLVGIEPGDDVSVDHSKLVATVSSPSVGVNKAVTVTVNAGYVIGPDSGNYQLPTIVGTPLLTITQTNQAGISFANASSVQYGQNLNLVASGGSGSGALTIVRTSGPCTVTNNVMTSTGVGTCAVTATRAADATYLEESTTANITITRASQTLNFTSNVPEEALPGMTYTPVAVSNGGASVSLNITTGLATVCSMSNGVVTFLARGQCVITASQSGTTNYLPATSISQTIVAGMLNQTITFPAISDRNFGSSAFSASATVNSGLSLGYNTTTGSICSVNSSGLITPLAVGNCSITVTQALGNDVYASASPVTRTFRVLAIVPTAPQITSVSSGDSSITVAFTPPASRGGAPITNYVLTATPTSGPSIIKSDCAAVPVQTPPACTISGLTNGESYTVAVAATNSAGTGPDSNTSPSIAPATAPDSVASLAAIPGNTTLTVTWRPPTNFGGGTFSRYEVTITPRGESPLTTVNLFASTANRHTFTGLTNGVAYDVEVVVISSANTSDMGSNRATAIGIPATEASAPRNVIITPTSSTTALVTWEVPTSNGGSPITGYSLSPGGCIFSTPTATRCEYRGLTPGSTLNLSVSAMNIMGGSVVAEASAVMPAAPVAVVSTARTVSPTVSSTPQVEAPPVISSIPEFRDAPYPGIQFDAPATGNAKALLDGNEIEAWLSVSEQTVTVQTEQGVLVTLQNTTQSTTNGSSLLLNPGSTVAVEAQGYTPNSPLEAWIFSTPARLGAGIADETGSFKGEFPLSSAAQLGQHTVVLHGLSTQGEVVTVAIGVKIVAPVSQTPEPESGSDSLLFSSVLMFLAVMVTLTVLVMRRRARKSGE</sequence>
<dbReference type="GO" id="GO:0000272">
    <property type="term" value="P:polysaccharide catabolic process"/>
    <property type="evidence" value="ECO:0007669"/>
    <property type="project" value="UniProtKB-KW"/>
</dbReference>
<evidence type="ECO:0000256" key="3">
    <source>
        <dbReference type="ARBA" id="ARBA00023326"/>
    </source>
</evidence>
<accession>A0A173LX73</accession>
<dbReference type="InterPro" id="IPR015919">
    <property type="entry name" value="Cadherin-like_sf"/>
</dbReference>
<keyword evidence="4" id="KW-1133">Transmembrane helix</keyword>
<dbReference type="InterPro" id="IPR036116">
    <property type="entry name" value="FN3_sf"/>
</dbReference>
<dbReference type="Pfam" id="PF21722">
    <property type="entry name" value="Gly_rich_2"/>
    <property type="match status" value="1"/>
</dbReference>
<dbReference type="GO" id="GO:0005509">
    <property type="term" value="F:calcium ion binding"/>
    <property type="evidence" value="ECO:0007669"/>
    <property type="project" value="InterPro"/>
</dbReference>
<feature type="domain" description="Fibronectin type-III" evidence="5">
    <location>
        <begin position="2796"/>
        <end position="2883"/>
    </location>
</feature>
<keyword evidence="1" id="KW-0677">Repeat</keyword>
<dbReference type="Gene3D" id="2.60.40.10">
    <property type="entry name" value="Immunoglobulins"/>
    <property type="match status" value="4"/>
</dbReference>
<proteinExistence type="predicted"/>
<organism evidence="6 7">
    <name type="scientific">Aurantimicrobium minutum</name>
    <dbReference type="NCBI Taxonomy" id="708131"/>
    <lineage>
        <taxon>Bacteria</taxon>
        <taxon>Bacillati</taxon>
        <taxon>Actinomycetota</taxon>
        <taxon>Actinomycetes</taxon>
        <taxon>Micrococcales</taxon>
        <taxon>Microbacteriaceae</taxon>
        <taxon>Aurantimicrobium</taxon>
    </lineage>
</organism>
<keyword evidence="4" id="KW-0812">Transmembrane</keyword>
<keyword evidence="4" id="KW-0472">Membrane</keyword>
<name>A0A173LX73_9MICO</name>
<feature type="domain" description="Fibronectin type-III" evidence="5">
    <location>
        <begin position="2594"/>
        <end position="2696"/>
    </location>
</feature>
<gene>
    <name evidence="6" type="ORF">AUMI_19150</name>
</gene>
<dbReference type="SUPFAM" id="SSF49265">
    <property type="entry name" value="Fibronectin type III"/>
    <property type="match status" value="2"/>
</dbReference>
<dbReference type="EMBL" id="AP017457">
    <property type="protein sequence ID" value="BAU99457.1"/>
    <property type="molecule type" value="Genomic_DNA"/>
</dbReference>
<dbReference type="InterPro" id="IPR013783">
    <property type="entry name" value="Ig-like_fold"/>
</dbReference>
<dbReference type="InterPro" id="IPR041248">
    <property type="entry name" value="YDG"/>
</dbReference>
<keyword evidence="2" id="KW-0326">Glycosidase</keyword>
<dbReference type="Proteomes" id="UP000243847">
    <property type="component" value="Chromosome sequence1"/>
</dbReference>
<keyword evidence="3" id="KW-0624">Polysaccharide degradation</keyword>
<dbReference type="PANTHER" id="PTHR13817">
    <property type="entry name" value="TITIN"/>
    <property type="match status" value="1"/>
</dbReference>
<protein>
    <submittedName>
        <fullName evidence="6">Fibronectin type III domain protein</fullName>
    </submittedName>
</protein>
<dbReference type="Pfam" id="PF00041">
    <property type="entry name" value="fn3"/>
    <property type="match status" value="3"/>
</dbReference>
<dbReference type="InterPro" id="IPR050964">
    <property type="entry name" value="Striated_Muscle_Regulatory"/>
</dbReference>
<dbReference type="KEGG" id="amin:AUMI_19150"/>
<keyword evidence="3" id="KW-0119">Carbohydrate metabolism</keyword>
<evidence type="ECO:0000313" key="7">
    <source>
        <dbReference type="Proteomes" id="UP000243847"/>
    </source>
</evidence>
<keyword evidence="2" id="KW-0378">Hydrolase</keyword>
<dbReference type="PANTHER" id="PTHR13817:SF166">
    <property type="entry name" value="NEURONAL IGCAM-RELATED"/>
    <property type="match status" value="1"/>
</dbReference>
<evidence type="ECO:0000256" key="4">
    <source>
        <dbReference type="SAM" id="Phobius"/>
    </source>
</evidence>
<feature type="transmembrane region" description="Helical" evidence="4">
    <location>
        <begin position="3074"/>
        <end position="3094"/>
    </location>
</feature>
<reference evidence="6 7" key="1">
    <citation type="journal article" date="2016" name="Genome Announc.">
        <title>Complete Genome Sequence of Aurantimicrobium minutum Type Strain KNCT, a Planktonic Ultramicrobacterium Isolated from River Water.</title>
        <authorList>
            <person name="Nakai R."/>
            <person name="Fujisawa T."/>
            <person name="Nakamura Y."/>
            <person name="Nishide H."/>
            <person name="Uchiyama I."/>
            <person name="Baba T."/>
            <person name="Toyoda A."/>
            <person name="Fujiyama A."/>
            <person name="Naganuma T."/>
            <person name="Niki H."/>
        </authorList>
    </citation>
    <scope>NUCLEOTIDE SEQUENCE [LARGE SCALE GENOMIC DNA]</scope>
    <source>
        <strain evidence="6 7">KNC</strain>
    </source>
</reference>
<dbReference type="GO" id="GO:0016020">
    <property type="term" value="C:membrane"/>
    <property type="evidence" value="ECO:0007669"/>
    <property type="project" value="InterPro"/>
</dbReference>
<evidence type="ECO:0000313" key="6">
    <source>
        <dbReference type="EMBL" id="BAU99457.1"/>
    </source>
</evidence>
<dbReference type="SUPFAM" id="SSF49313">
    <property type="entry name" value="Cadherin-like"/>
    <property type="match status" value="1"/>
</dbReference>